<dbReference type="EMBL" id="MH898940">
    <property type="protein sequence ID" value="QFR99772.1"/>
    <property type="molecule type" value="Genomic_DNA"/>
</dbReference>
<evidence type="ECO:0000256" key="2">
    <source>
        <dbReference type="ARBA" id="ARBA00022980"/>
    </source>
</evidence>
<keyword evidence="4" id="KW-0812">Transmembrane</keyword>
<gene>
    <name evidence="5" type="primary">rpl16</name>
</gene>
<evidence type="ECO:0000313" key="5">
    <source>
        <dbReference type="EMBL" id="QFR99772.1"/>
    </source>
</evidence>
<name>A0A7L4WNE0_9FLOR</name>
<dbReference type="Pfam" id="PF00252">
    <property type="entry name" value="Ribosomal_L16"/>
    <property type="match status" value="1"/>
</dbReference>
<keyword evidence="4" id="KW-0472">Membrane</keyword>
<sequence length="131" mass="15888">MKIKKHYIKYKYNLKFKKHLLKFGFVGFKIILFHRITKKKEEYLKLLILKKLKELTKRKIKVWFFSLCFFNLTQLPLDSRMGKGKGEVYETCNFYKKGFILFEVKGISIFNSLKLLIFLNNQKIVKFKSIF</sequence>
<dbReference type="InterPro" id="IPR036920">
    <property type="entry name" value="Ribosomal_uL16_sf"/>
</dbReference>
<dbReference type="GO" id="GO:1990904">
    <property type="term" value="C:ribonucleoprotein complex"/>
    <property type="evidence" value="ECO:0007669"/>
    <property type="project" value="UniProtKB-KW"/>
</dbReference>
<feature type="transmembrane region" description="Helical" evidence="4">
    <location>
        <begin position="20"/>
        <end position="37"/>
    </location>
</feature>
<evidence type="ECO:0000256" key="3">
    <source>
        <dbReference type="ARBA" id="ARBA00023274"/>
    </source>
</evidence>
<evidence type="ECO:0000256" key="4">
    <source>
        <dbReference type="SAM" id="Phobius"/>
    </source>
</evidence>
<dbReference type="InterPro" id="IPR047873">
    <property type="entry name" value="Ribosomal_uL16"/>
</dbReference>
<dbReference type="SUPFAM" id="SSF54686">
    <property type="entry name" value="Ribosomal protein L16p/L10e"/>
    <property type="match status" value="1"/>
</dbReference>
<dbReference type="AlphaFoldDB" id="A0A7L4WNE0"/>
<reference evidence="5" key="1">
    <citation type="submission" date="2018-09" db="EMBL/GenBank/DDBJ databases">
        <title>Genomics and Phylogenetic analysis of three type specimens of Osmundea (Rhodomelaceae, Rhodophyta).</title>
        <authorList>
            <person name="Hughey J.R."/>
            <person name="Miller K.A."/>
        </authorList>
    </citation>
    <scope>NUCLEOTIDE SEQUENCE</scope>
</reference>
<dbReference type="GO" id="GO:0005840">
    <property type="term" value="C:ribosome"/>
    <property type="evidence" value="ECO:0007669"/>
    <property type="project" value="UniProtKB-KW"/>
</dbReference>
<keyword evidence="2 5" id="KW-0689">Ribosomal protein</keyword>
<organism evidence="5">
    <name type="scientific">Osmundea sinicola</name>
    <dbReference type="NCBI Taxonomy" id="290685"/>
    <lineage>
        <taxon>Eukaryota</taxon>
        <taxon>Rhodophyta</taxon>
        <taxon>Florideophyceae</taxon>
        <taxon>Rhodymeniophycidae</taxon>
        <taxon>Ceramiales</taxon>
        <taxon>Rhodomelaceae</taxon>
        <taxon>Laurencieae</taxon>
        <taxon>Osmundea</taxon>
    </lineage>
</organism>
<keyword evidence="5" id="KW-0496">Mitochondrion</keyword>
<accession>A0A7L4WNE0</accession>
<evidence type="ECO:0000256" key="1">
    <source>
        <dbReference type="ARBA" id="ARBA00008931"/>
    </source>
</evidence>
<comment type="similarity">
    <text evidence="1">Belongs to the universal ribosomal protein uL16 family.</text>
</comment>
<keyword evidence="4" id="KW-1133">Transmembrane helix</keyword>
<dbReference type="GO" id="GO:0006412">
    <property type="term" value="P:translation"/>
    <property type="evidence" value="ECO:0007669"/>
    <property type="project" value="InterPro"/>
</dbReference>
<dbReference type="GO" id="GO:0003735">
    <property type="term" value="F:structural constituent of ribosome"/>
    <property type="evidence" value="ECO:0007669"/>
    <property type="project" value="InterPro"/>
</dbReference>
<proteinExistence type="inferred from homology"/>
<geneLocation type="mitochondrion" evidence="5"/>
<dbReference type="GeneID" id="60234781"/>
<protein>
    <submittedName>
        <fullName evidence="5">Ribosomal protein L16</fullName>
    </submittedName>
</protein>
<dbReference type="RefSeq" id="YP_009944478.1">
    <property type="nucleotide sequence ID" value="NC_051456.1"/>
</dbReference>
<dbReference type="Gene3D" id="3.90.1170.10">
    <property type="entry name" value="Ribosomal protein L10e/L16"/>
    <property type="match status" value="1"/>
</dbReference>
<keyword evidence="3" id="KW-0687">Ribonucleoprotein</keyword>